<accession>A0A318NDX9</accession>
<name>A0A318NDX9_9ACTN</name>
<dbReference type="CDD" id="cd05251">
    <property type="entry name" value="NmrA_like_SDR_a"/>
    <property type="match status" value="1"/>
</dbReference>
<evidence type="ECO:0000256" key="2">
    <source>
        <dbReference type="ARBA" id="ARBA00022857"/>
    </source>
</evidence>
<dbReference type="Gene3D" id="3.90.25.10">
    <property type="entry name" value="UDP-galactose 4-epimerase, domain 1"/>
    <property type="match status" value="1"/>
</dbReference>
<dbReference type="RefSeq" id="WP_110565884.1">
    <property type="nucleotide sequence ID" value="NZ_PYBV01000030.1"/>
</dbReference>
<protein>
    <submittedName>
        <fullName evidence="4">NmrA family protein</fullName>
    </submittedName>
</protein>
<organism evidence="4 5">
    <name type="scientific">Micromonospora arborensis</name>
    <dbReference type="NCBI Taxonomy" id="2116518"/>
    <lineage>
        <taxon>Bacteria</taxon>
        <taxon>Bacillati</taxon>
        <taxon>Actinomycetota</taxon>
        <taxon>Actinomycetes</taxon>
        <taxon>Micromonosporales</taxon>
        <taxon>Micromonosporaceae</taxon>
        <taxon>Micromonospora</taxon>
    </lineage>
</organism>
<dbReference type="Pfam" id="PF05368">
    <property type="entry name" value="NmrA"/>
    <property type="match status" value="1"/>
</dbReference>
<dbReference type="EMBL" id="PYBV01000030">
    <property type="protein sequence ID" value="PYC66881.1"/>
    <property type="molecule type" value="Genomic_DNA"/>
</dbReference>
<dbReference type="AlphaFoldDB" id="A0A318NDX9"/>
<evidence type="ECO:0000256" key="1">
    <source>
        <dbReference type="ARBA" id="ARBA00006328"/>
    </source>
</evidence>
<dbReference type="Proteomes" id="UP000248333">
    <property type="component" value="Unassembled WGS sequence"/>
</dbReference>
<dbReference type="InterPro" id="IPR036291">
    <property type="entry name" value="NAD(P)-bd_dom_sf"/>
</dbReference>
<dbReference type="InterPro" id="IPR008030">
    <property type="entry name" value="NmrA-like"/>
</dbReference>
<dbReference type="Gene3D" id="3.40.50.720">
    <property type="entry name" value="NAD(P)-binding Rossmann-like Domain"/>
    <property type="match status" value="1"/>
</dbReference>
<evidence type="ECO:0000259" key="3">
    <source>
        <dbReference type="Pfam" id="PF05368"/>
    </source>
</evidence>
<gene>
    <name evidence="4" type="ORF">C7C45_23620</name>
</gene>
<evidence type="ECO:0000313" key="4">
    <source>
        <dbReference type="EMBL" id="PYC66881.1"/>
    </source>
</evidence>
<dbReference type="SUPFAM" id="SSF51735">
    <property type="entry name" value="NAD(P)-binding Rossmann-fold domains"/>
    <property type="match status" value="1"/>
</dbReference>
<keyword evidence="2" id="KW-0521">NADP</keyword>
<evidence type="ECO:0000313" key="5">
    <source>
        <dbReference type="Proteomes" id="UP000248333"/>
    </source>
</evidence>
<dbReference type="PANTHER" id="PTHR42748:SF7">
    <property type="entry name" value="NMRA LIKE REDOX SENSOR 1-RELATED"/>
    <property type="match status" value="1"/>
</dbReference>
<comment type="caution">
    <text evidence="4">The sequence shown here is derived from an EMBL/GenBank/DDBJ whole genome shotgun (WGS) entry which is preliminary data.</text>
</comment>
<comment type="similarity">
    <text evidence="1">Belongs to the NmrA-type oxidoreductase family.</text>
</comment>
<reference evidence="4 5" key="1">
    <citation type="submission" date="2018-03" db="EMBL/GenBank/DDBJ databases">
        <title>Bioinformatic expansion and discovery of thiopeptide antibiotics.</title>
        <authorList>
            <person name="Schwalen C.J."/>
            <person name="Hudson G.A."/>
            <person name="Mitchell D.A."/>
        </authorList>
    </citation>
    <scope>NUCLEOTIDE SEQUENCE [LARGE SCALE GENOMIC DNA]</scope>
    <source>
        <strain evidence="4 5">NRRL 8041</strain>
    </source>
</reference>
<dbReference type="InterPro" id="IPR051164">
    <property type="entry name" value="NmrA-like_oxidored"/>
</dbReference>
<sequence>MLTVAVTGATGAQGGATARALLKAGHRVRALTRQPTSPAAEALRDLGAEVRQADFDDRASLDNALAGSDSLFAVTTPFGTDLATEVRQGKALVDAAAGAGLGHIVLTTVAHADRGTGVPHYESKHLVEQHLGASGVPWTVIAPAAFMDNYATGWTLDGLRTGTFAWPMPAHRPLTLIPAADIGAFAALVLQRSAEFASRRIDIASDERTPAQMAEVLAAAIGCAITHQQVPLVQVRQRSTDLAAMFDYFTTVGLDVDVAVLHRDYPEVGWHSFADWAAAQDWPTLLSAATTNRRH</sequence>
<keyword evidence="5" id="KW-1185">Reference proteome</keyword>
<feature type="domain" description="NmrA-like" evidence="3">
    <location>
        <begin position="3"/>
        <end position="255"/>
    </location>
</feature>
<proteinExistence type="inferred from homology"/>
<dbReference type="OrthoDB" id="4115876at2"/>
<dbReference type="PANTHER" id="PTHR42748">
    <property type="entry name" value="NITROGEN METABOLITE REPRESSION PROTEIN NMRA FAMILY MEMBER"/>
    <property type="match status" value="1"/>
</dbReference>